<evidence type="ECO:0000256" key="2">
    <source>
        <dbReference type="ARBA" id="ARBA00022448"/>
    </source>
</evidence>
<dbReference type="InterPro" id="IPR027417">
    <property type="entry name" value="P-loop_NTPase"/>
</dbReference>
<keyword evidence="7 8" id="KW-0472">Membrane</keyword>
<dbReference type="SMART" id="SM00382">
    <property type="entry name" value="AAA"/>
    <property type="match status" value="1"/>
</dbReference>
<dbReference type="InterPro" id="IPR003439">
    <property type="entry name" value="ABC_transporter-like_ATP-bd"/>
</dbReference>
<evidence type="ECO:0000259" key="9">
    <source>
        <dbReference type="PROSITE" id="PS50893"/>
    </source>
</evidence>
<feature type="transmembrane region" description="Helical" evidence="8">
    <location>
        <begin position="186"/>
        <end position="208"/>
    </location>
</feature>
<gene>
    <name evidence="11" type="primary">yddA</name>
    <name evidence="11" type="ORF">NCTC10976_00613</name>
</gene>
<keyword evidence="3 8" id="KW-0812">Transmembrane</keyword>
<evidence type="ECO:0000256" key="6">
    <source>
        <dbReference type="ARBA" id="ARBA00022989"/>
    </source>
</evidence>
<dbReference type="RefSeq" id="WP_005618866.1">
    <property type="nucleotide sequence ID" value="NZ_CP079921.1"/>
</dbReference>
<proteinExistence type="predicted"/>
<keyword evidence="6 8" id="KW-1133">Transmembrane helix</keyword>
<evidence type="ECO:0000256" key="5">
    <source>
        <dbReference type="ARBA" id="ARBA00022840"/>
    </source>
</evidence>
<organism evidence="11 12">
    <name type="scientific">Actinobacillus pleuropneumoniae</name>
    <name type="common">Haemophilus pleuropneumoniae</name>
    <dbReference type="NCBI Taxonomy" id="715"/>
    <lineage>
        <taxon>Bacteria</taxon>
        <taxon>Pseudomonadati</taxon>
        <taxon>Pseudomonadota</taxon>
        <taxon>Gammaproteobacteria</taxon>
        <taxon>Pasteurellales</taxon>
        <taxon>Pasteurellaceae</taxon>
        <taxon>Actinobacillus</taxon>
    </lineage>
</organism>
<feature type="transmembrane region" description="Helical" evidence="8">
    <location>
        <begin position="96"/>
        <end position="121"/>
    </location>
</feature>
<feature type="domain" description="ABC transporter" evidence="9">
    <location>
        <begin position="390"/>
        <end position="597"/>
    </location>
</feature>
<evidence type="ECO:0000313" key="12">
    <source>
        <dbReference type="Proteomes" id="UP000275510"/>
    </source>
</evidence>
<keyword evidence="5 11" id="KW-0067">ATP-binding</keyword>
<sequence length="599" mass="68921">MNWQTELNNSFLWLITALCCVSVGLFATGWLLKQTEFGYRFWHITRPCWQKSHKGKTLGLLLLLIFLILLEVRISVLNTFFYNGLYKSLQDKAVEAFWFFAGINALLVIVKIIHSIINYFLTQSFEIKWLEKLNSEMLNRWLQNKNYYLLQYEKTLPDNIDQRIEQDATAFVTGTVEVTRGVINSIVATIEFTIILWGLSGLLTLFGVDIPKGVVFFIYLFIIFATALSIWIGRPLIRLNFNKEKLQGDYRYSLIRVRDNAESIAFYSGESREQRNLTAKFDYIIANRWKIVRKMLGLDGFNTGVTQVAMILPLMLQAPRFFAGQATLGDMHQTVQSFNRLMRALSFFRLFYEEFTLYQARLNRLYGFFTTLNKLDRMPIHIPYPCSRGFVLKDFGIKDASGQILLKNINIELHAGDSLLIQGASGTGKTMLLKALAGIYPFETFGVAERACLEQPLFLPQRPYVPQGSLRDAICYPNLSVTDEQLKAAMQECCLHKYVDSLDFDTDWQATLSPGELQRVAFVRILLAKPELIFLDETTSALDEPTEAILYRTIRERLPNSIIISVGHRCTLQQFHNKQINLSLSERERCECMDCGYCS</sequence>
<dbReference type="CDD" id="cd03223">
    <property type="entry name" value="ABCD_peroxisomal_ALDP"/>
    <property type="match status" value="1"/>
</dbReference>
<evidence type="ECO:0000256" key="7">
    <source>
        <dbReference type="ARBA" id="ARBA00023136"/>
    </source>
</evidence>
<dbReference type="GO" id="GO:0016887">
    <property type="term" value="F:ATP hydrolysis activity"/>
    <property type="evidence" value="ECO:0007669"/>
    <property type="project" value="InterPro"/>
</dbReference>
<accession>A0A448TXW4</accession>
<dbReference type="Pfam" id="PF00005">
    <property type="entry name" value="ABC_tran"/>
    <property type="match status" value="1"/>
</dbReference>
<dbReference type="InterPro" id="IPR050835">
    <property type="entry name" value="ABC_transporter_sub-D"/>
</dbReference>
<evidence type="ECO:0000259" key="10">
    <source>
        <dbReference type="PROSITE" id="PS50929"/>
    </source>
</evidence>
<dbReference type="GO" id="GO:0005886">
    <property type="term" value="C:plasma membrane"/>
    <property type="evidence" value="ECO:0007669"/>
    <property type="project" value="UniProtKB-SubCell"/>
</dbReference>
<evidence type="ECO:0000256" key="4">
    <source>
        <dbReference type="ARBA" id="ARBA00022741"/>
    </source>
</evidence>
<evidence type="ECO:0000256" key="3">
    <source>
        <dbReference type="ARBA" id="ARBA00022692"/>
    </source>
</evidence>
<name>A0A448TXW4_ACTPL</name>
<reference evidence="11 12" key="1">
    <citation type="submission" date="2018-12" db="EMBL/GenBank/DDBJ databases">
        <authorList>
            <consortium name="Pathogen Informatics"/>
        </authorList>
    </citation>
    <scope>NUCLEOTIDE SEQUENCE [LARGE SCALE GENOMIC DNA]</scope>
    <source>
        <strain evidence="11 12">NCTC10976</strain>
    </source>
</reference>
<evidence type="ECO:0000313" key="11">
    <source>
        <dbReference type="EMBL" id="VEJ16524.1"/>
    </source>
</evidence>
<keyword evidence="2" id="KW-0813">Transport</keyword>
<keyword evidence="4" id="KW-0547">Nucleotide-binding</keyword>
<dbReference type="InterPro" id="IPR017871">
    <property type="entry name" value="ABC_transporter-like_CS"/>
</dbReference>
<dbReference type="GO" id="GO:0140359">
    <property type="term" value="F:ABC-type transporter activity"/>
    <property type="evidence" value="ECO:0007669"/>
    <property type="project" value="InterPro"/>
</dbReference>
<dbReference type="PROSITE" id="PS00211">
    <property type="entry name" value="ABC_TRANSPORTER_1"/>
    <property type="match status" value="1"/>
</dbReference>
<dbReference type="GO" id="GO:0005524">
    <property type="term" value="F:ATP binding"/>
    <property type="evidence" value="ECO:0007669"/>
    <property type="project" value="UniProtKB-KW"/>
</dbReference>
<feature type="transmembrane region" description="Helical" evidence="8">
    <location>
        <begin position="58"/>
        <end position="76"/>
    </location>
</feature>
<dbReference type="PROSITE" id="PS50893">
    <property type="entry name" value="ABC_TRANSPORTER_2"/>
    <property type="match status" value="1"/>
</dbReference>
<dbReference type="EMBL" id="LR134515">
    <property type="protein sequence ID" value="VEJ16524.1"/>
    <property type="molecule type" value="Genomic_DNA"/>
</dbReference>
<comment type="subcellular location">
    <subcellularLocation>
        <location evidence="1">Cell membrane</location>
        <topology evidence="1">Multi-pass membrane protein</topology>
    </subcellularLocation>
</comment>
<dbReference type="Pfam" id="PF06472">
    <property type="entry name" value="ABC_membrane_2"/>
    <property type="match status" value="1"/>
</dbReference>
<evidence type="ECO:0000256" key="1">
    <source>
        <dbReference type="ARBA" id="ARBA00004651"/>
    </source>
</evidence>
<dbReference type="InterPro" id="IPR003593">
    <property type="entry name" value="AAA+_ATPase"/>
</dbReference>
<dbReference type="Gene3D" id="3.40.50.300">
    <property type="entry name" value="P-loop containing nucleotide triphosphate hydrolases"/>
    <property type="match status" value="1"/>
</dbReference>
<dbReference type="PROSITE" id="PS50929">
    <property type="entry name" value="ABC_TM1F"/>
    <property type="match status" value="1"/>
</dbReference>
<feature type="transmembrane region" description="Helical" evidence="8">
    <location>
        <begin position="214"/>
        <end position="233"/>
    </location>
</feature>
<dbReference type="PANTHER" id="PTHR11384:SF59">
    <property type="entry name" value="LYSOSOMAL COBALAMIN TRANSPORTER ABCD4"/>
    <property type="match status" value="1"/>
</dbReference>
<protein>
    <submittedName>
        <fullName evidence="11">ABC transporter ATP-binding protein</fullName>
    </submittedName>
</protein>
<dbReference type="Gene3D" id="1.20.1560.10">
    <property type="entry name" value="ABC transporter type 1, transmembrane domain"/>
    <property type="match status" value="1"/>
</dbReference>
<feature type="domain" description="ABC transmembrane type-1" evidence="10">
    <location>
        <begin position="58"/>
        <end position="357"/>
    </location>
</feature>
<feature type="transmembrane region" description="Helical" evidence="8">
    <location>
        <begin position="12"/>
        <end position="32"/>
    </location>
</feature>
<dbReference type="Proteomes" id="UP000275510">
    <property type="component" value="Chromosome"/>
</dbReference>
<dbReference type="AlphaFoldDB" id="A0A448TXW4"/>
<dbReference type="SUPFAM" id="SSF90123">
    <property type="entry name" value="ABC transporter transmembrane region"/>
    <property type="match status" value="1"/>
</dbReference>
<dbReference type="PANTHER" id="PTHR11384">
    <property type="entry name" value="ATP-BINDING CASSETTE, SUB-FAMILY D MEMBER"/>
    <property type="match status" value="1"/>
</dbReference>
<evidence type="ECO:0000256" key="8">
    <source>
        <dbReference type="SAM" id="Phobius"/>
    </source>
</evidence>
<dbReference type="InterPro" id="IPR011527">
    <property type="entry name" value="ABC1_TM_dom"/>
</dbReference>
<dbReference type="InterPro" id="IPR036640">
    <property type="entry name" value="ABC1_TM_sf"/>
</dbReference>
<dbReference type="SUPFAM" id="SSF52540">
    <property type="entry name" value="P-loop containing nucleoside triphosphate hydrolases"/>
    <property type="match status" value="1"/>
</dbReference>